<evidence type="ECO:0000256" key="1">
    <source>
        <dbReference type="ARBA" id="ARBA00009993"/>
    </source>
</evidence>
<protein>
    <recommendedName>
        <fullName evidence="2">Elongin-C</fullName>
    </recommendedName>
</protein>
<name>A0A0D7BJK1_9AGAR</name>
<dbReference type="PANTHER" id="PTHR20648">
    <property type="entry name" value="ELONGIN-C"/>
    <property type="match status" value="1"/>
</dbReference>
<keyword evidence="4" id="KW-1185">Reference proteome</keyword>
<evidence type="ECO:0000313" key="3">
    <source>
        <dbReference type="EMBL" id="KIY70662.1"/>
    </source>
</evidence>
<dbReference type="InterPro" id="IPR011333">
    <property type="entry name" value="SKP1/BTB/POZ_sf"/>
</dbReference>
<dbReference type="Proteomes" id="UP000054007">
    <property type="component" value="Unassembled WGS sequence"/>
</dbReference>
<dbReference type="STRING" id="1314674.A0A0D7BJK1"/>
<dbReference type="InterPro" id="IPR001232">
    <property type="entry name" value="SKP1-like"/>
</dbReference>
<dbReference type="Gene3D" id="3.30.710.10">
    <property type="entry name" value="Potassium Channel Kv1.1, Chain A"/>
    <property type="match status" value="1"/>
</dbReference>
<sequence>MTEDVEMNPPVANPWIRITSGDGFNFLVRKNVVMMSGTWKDSLDDSGKLKHNGHDQPMLMTKQQVSGKRNRMLLRRQKGAPSTLTLQKEIYSMGKYSAVIVEKLIEYMAFKAHYEKASGKEVPTNEFIDRIPPEIVLELLLAADYYAFQSPYYNPM</sequence>
<dbReference type="GO" id="GO:0006511">
    <property type="term" value="P:ubiquitin-dependent protein catabolic process"/>
    <property type="evidence" value="ECO:0007669"/>
    <property type="project" value="InterPro"/>
</dbReference>
<reference evidence="3 4" key="1">
    <citation type="journal article" date="2015" name="Fungal Genet. Biol.">
        <title>Evolution of novel wood decay mechanisms in Agaricales revealed by the genome sequences of Fistulina hepatica and Cylindrobasidium torrendii.</title>
        <authorList>
            <person name="Floudas D."/>
            <person name="Held B.W."/>
            <person name="Riley R."/>
            <person name="Nagy L.G."/>
            <person name="Koehler G."/>
            <person name="Ransdell A.S."/>
            <person name="Younus H."/>
            <person name="Chow J."/>
            <person name="Chiniquy J."/>
            <person name="Lipzen A."/>
            <person name="Tritt A."/>
            <person name="Sun H."/>
            <person name="Haridas S."/>
            <person name="LaButti K."/>
            <person name="Ohm R.A."/>
            <person name="Kues U."/>
            <person name="Blanchette R.A."/>
            <person name="Grigoriev I.V."/>
            <person name="Minto R.E."/>
            <person name="Hibbett D.S."/>
        </authorList>
    </citation>
    <scope>NUCLEOTIDE SEQUENCE [LARGE SCALE GENOMIC DNA]</scope>
    <source>
        <strain evidence="3 4">FP15055 ss-10</strain>
    </source>
</reference>
<evidence type="ECO:0000256" key="2">
    <source>
        <dbReference type="ARBA" id="ARBA00021347"/>
    </source>
</evidence>
<dbReference type="SMART" id="SM00512">
    <property type="entry name" value="Skp1"/>
    <property type="match status" value="1"/>
</dbReference>
<dbReference type="EMBL" id="KN880465">
    <property type="protein sequence ID" value="KIY70662.1"/>
    <property type="molecule type" value="Genomic_DNA"/>
</dbReference>
<comment type="similarity">
    <text evidence="1">Belongs to the SKP1 family.</text>
</comment>
<gene>
    <name evidence="3" type="ORF">CYLTODRAFT_451561</name>
</gene>
<dbReference type="OrthoDB" id="249087at2759"/>
<dbReference type="InterPro" id="IPR039948">
    <property type="entry name" value="ELC1"/>
</dbReference>
<dbReference type="AlphaFoldDB" id="A0A0D7BJK1"/>
<evidence type="ECO:0000313" key="4">
    <source>
        <dbReference type="Proteomes" id="UP000054007"/>
    </source>
</evidence>
<dbReference type="SUPFAM" id="SSF54695">
    <property type="entry name" value="POZ domain"/>
    <property type="match status" value="1"/>
</dbReference>
<organism evidence="3 4">
    <name type="scientific">Cylindrobasidium torrendii FP15055 ss-10</name>
    <dbReference type="NCBI Taxonomy" id="1314674"/>
    <lineage>
        <taxon>Eukaryota</taxon>
        <taxon>Fungi</taxon>
        <taxon>Dikarya</taxon>
        <taxon>Basidiomycota</taxon>
        <taxon>Agaricomycotina</taxon>
        <taxon>Agaricomycetes</taxon>
        <taxon>Agaricomycetidae</taxon>
        <taxon>Agaricales</taxon>
        <taxon>Marasmiineae</taxon>
        <taxon>Physalacriaceae</taxon>
        <taxon>Cylindrobasidium</taxon>
    </lineage>
</organism>
<proteinExistence type="inferred from homology"/>
<accession>A0A0D7BJK1</accession>